<sequence>MSLREFRYRPLRSRASTRLARILPGSGSQGIVIELVEAHLKGHHRLDYVALSYRWGDTTKDKAVMCNNCRLPITESLLVALRRFRDPGQINCRWIDQLCIDQSSNKERSRQVSLMGDIFRQAHKVIVWLGE</sequence>
<dbReference type="InterPro" id="IPR010730">
    <property type="entry name" value="HET"/>
</dbReference>
<gene>
    <name evidence="2" type="ORF">K490DRAFT_31878</name>
</gene>
<dbReference type="PANTHER" id="PTHR24148:SF73">
    <property type="entry name" value="HET DOMAIN PROTEIN (AFU_ORTHOLOGUE AFUA_8G01020)"/>
    <property type="match status" value="1"/>
</dbReference>
<protein>
    <recommendedName>
        <fullName evidence="1">Heterokaryon incompatibility domain-containing protein</fullName>
    </recommendedName>
</protein>
<dbReference type="OrthoDB" id="2157530at2759"/>
<evidence type="ECO:0000313" key="2">
    <source>
        <dbReference type="EMBL" id="KAF2092009.1"/>
    </source>
</evidence>
<dbReference type="InterPro" id="IPR052895">
    <property type="entry name" value="HetReg/Transcr_Mod"/>
</dbReference>
<organism evidence="2 3">
    <name type="scientific">Saccharata proteae CBS 121410</name>
    <dbReference type="NCBI Taxonomy" id="1314787"/>
    <lineage>
        <taxon>Eukaryota</taxon>
        <taxon>Fungi</taxon>
        <taxon>Dikarya</taxon>
        <taxon>Ascomycota</taxon>
        <taxon>Pezizomycotina</taxon>
        <taxon>Dothideomycetes</taxon>
        <taxon>Dothideomycetes incertae sedis</taxon>
        <taxon>Botryosphaeriales</taxon>
        <taxon>Saccharataceae</taxon>
        <taxon>Saccharata</taxon>
    </lineage>
</organism>
<dbReference type="EMBL" id="ML978711">
    <property type="protein sequence ID" value="KAF2092009.1"/>
    <property type="molecule type" value="Genomic_DNA"/>
</dbReference>
<dbReference type="Proteomes" id="UP000799776">
    <property type="component" value="Unassembled WGS sequence"/>
</dbReference>
<name>A0A9P4I1U5_9PEZI</name>
<keyword evidence="3" id="KW-1185">Reference proteome</keyword>
<dbReference type="AlphaFoldDB" id="A0A9P4I1U5"/>
<evidence type="ECO:0000313" key="3">
    <source>
        <dbReference type="Proteomes" id="UP000799776"/>
    </source>
</evidence>
<dbReference type="Pfam" id="PF06985">
    <property type="entry name" value="HET"/>
    <property type="match status" value="1"/>
</dbReference>
<proteinExistence type="predicted"/>
<comment type="caution">
    <text evidence="2">The sequence shown here is derived from an EMBL/GenBank/DDBJ whole genome shotgun (WGS) entry which is preliminary data.</text>
</comment>
<feature type="non-terminal residue" evidence="2">
    <location>
        <position position="131"/>
    </location>
</feature>
<dbReference type="PANTHER" id="PTHR24148">
    <property type="entry name" value="ANKYRIN REPEAT DOMAIN-CONTAINING PROTEIN 39 HOMOLOG-RELATED"/>
    <property type="match status" value="1"/>
</dbReference>
<feature type="domain" description="Heterokaryon incompatibility" evidence="1">
    <location>
        <begin position="48"/>
        <end position="131"/>
    </location>
</feature>
<reference evidence="2" key="1">
    <citation type="journal article" date="2020" name="Stud. Mycol.">
        <title>101 Dothideomycetes genomes: a test case for predicting lifestyles and emergence of pathogens.</title>
        <authorList>
            <person name="Haridas S."/>
            <person name="Albert R."/>
            <person name="Binder M."/>
            <person name="Bloem J."/>
            <person name="Labutti K."/>
            <person name="Salamov A."/>
            <person name="Andreopoulos B."/>
            <person name="Baker S."/>
            <person name="Barry K."/>
            <person name="Bills G."/>
            <person name="Bluhm B."/>
            <person name="Cannon C."/>
            <person name="Castanera R."/>
            <person name="Culley D."/>
            <person name="Daum C."/>
            <person name="Ezra D."/>
            <person name="Gonzalez J."/>
            <person name="Henrissat B."/>
            <person name="Kuo A."/>
            <person name="Liang C."/>
            <person name="Lipzen A."/>
            <person name="Lutzoni F."/>
            <person name="Magnuson J."/>
            <person name="Mondo S."/>
            <person name="Nolan M."/>
            <person name="Ohm R."/>
            <person name="Pangilinan J."/>
            <person name="Park H.-J."/>
            <person name="Ramirez L."/>
            <person name="Alfaro M."/>
            <person name="Sun H."/>
            <person name="Tritt A."/>
            <person name="Yoshinaga Y."/>
            <person name="Zwiers L.-H."/>
            <person name="Turgeon B."/>
            <person name="Goodwin S."/>
            <person name="Spatafora J."/>
            <person name="Crous P."/>
            <person name="Grigoriev I."/>
        </authorList>
    </citation>
    <scope>NUCLEOTIDE SEQUENCE</scope>
    <source>
        <strain evidence="2">CBS 121410</strain>
    </source>
</reference>
<evidence type="ECO:0000259" key="1">
    <source>
        <dbReference type="Pfam" id="PF06985"/>
    </source>
</evidence>
<accession>A0A9P4I1U5</accession>